<sequence length="207" mass="23143">MLPVQPAYECTIRHGDLAVTLRASLRAAITLEQAFGFAPLFRRIHDQNFTAYRAVIEAAATDRREADALLRSLSRVPLRGFVEGEQARLMGFCAALLPQAPEGERQEPESGASKPWAELFQDLYRLGTGWLEWTPSETWNASPSEIIAAVEAHSEKLVALAGGAREETRTTEDNKRQREANIAANLDPEFDREGLNRLKAKLRSEKR</sequence>
<organism evidence="2 3">
    <name type="scientific">Thioclava nitratireducens</name>
    <dbReference type="NCBI Taxonomy" id="1915078"/>
    <lineage>
        <taxon>Bacteria</taxon>
        <taxon>Pseudomonadati</taxon>
        <taxon>Pseudomonadota</taxon>
        <taxon>Alphaproteobacteria</taxon>
        <taxon>Rhodobacterales</taxon>
        <taxon>Paracoccaceae</taxon>
        <taxon>Thioclava</taxon>
    </lineage>
</organism>
<protein>
    <recommendedName>
        <fullName evidence="4">Phage tail assembly chaperone</fullName>
    </recommendedName>
</protein>
<feature type="region of interest" description="Disordered" evidence="1">
    <location>
        <begin position="163"/>
        <end position="188"/>
    </location>
</feature>
<reference evidence="2 3" key="1">
    <citation type="submission" date="2017-01" db="EMBL/GenBank/DDBJ databases">
        <title>The complete genome sequence of a sulfur-oxidizing marine bacterium Thioclava sp. 25B10_4T.</title>
        <authorList>
            <person name="Liu Y."/>
            <person name="Lai Q."/>
            <person name="Shao Z."/>
        </authorList>
    </citation>
    <scope>NUCLEOTIDE SEQUENCE [LARGE SCALE GENOMIC DNA]</scope>
    <source>
        <strain evidence="2 3">25B10_4</strain>
    </source>
</reference>
<name>A0ABM6IH25_9RHOB</name>
<evidence type="ECO:0000313" key="2">
    <source>
        <dbReference type="EMBL" id="AQS48093.1"/>
    </source>
</evidence>
<dbReference type="Proteomes" id="UP000185622">
    <property type="component" value="Chromosome"/>
</dbReference>
<evidence type="ECO:0000313" key="3">
    <source>
        <dbReference type="Proteomes" id="UP000185622"/>
    </source>
</evidence>
<evidence type="ECO:0000256" key="1">
    <source>
        <dbReference type="SAM" id="MobiDB-lite"/>
    </source>
</evidence>
<proteinExistence type="predicted"/>
<accession>A0ABM6IH25</accession>
<evidence type="ECO:0008006" key="4">
    <source>
        <dbReference type="Google" id="ProtNLM"/>
    </source>
</evidence>
<keyword evidence="3" id="KW-1185">Reference proteome</keyword>
<dbReference type="EMBL" id="CP019437">
    <property type="protein sequence ID" value="AQS48093.1"/>
    <property type="molecule type" value="Genomic_DNA"/>
</dbReference>
<feature type="compositionally biased region" description="Basic and acidic residues" evidence="1">
    <location>
        <begin position="164"/>
        <end position="179"/>
    </location>
</feature>
<gene>
    <name evidence="2" type="ORF">BMG03_09990</name>
</gene>